<evidence type="ECO:0000313" key="3">
    <source>
        <dbReference type="EMBL" id="SDL99390.1"/>
    </source>
</evidence>
<feature type="transmembrane region" description="Helical" evidence="2">
    <location>
        <begin position="191"/>
        <end position="211"/>
    </location>
</feature>
<dbReference type="OrthoDB" id="111691at2"/>
<feature type="transmembrane region" description="Helical" evidence="2">
    <location>
        <begin position="12"/>
        <end position="34"/>
    </location>
</feature>
<dbReference type="InterPro" id="IPR005625">
    <property type="entry name" value="PepSY-ass_TM"/>
</dbReference>
<evidence type="ECO:0000256" key="2">
    <source>
        <dbReference type="SAM" id="Phobius"/>
    </source>
</evidence>
<dbReference type="PANTHER" id="PTHR34219">
    <property type="entry name" value="IRON-REGULATED INNER MEMBRANE PROTEIN-RELATED"/>
    <property type="match status" value="1"/>
</dbReference>
<dbReference type="STRING" id="563176.SAMN04488090_2222"/>
<organism evidence="3 4">
    <name type="scientific">Siphonobacter aquaeclarae</name>
    <dbReference type="NCBI Taxonomy" id="563176"/>
    <lineage>
        <taxon>Bacteria</taxon>
        <taxon>Pseudomonadati</taxon>
        <taxon>Bacteroidota</taxon>
        <taxon>Cytophagia</taxon>
        <taxon>Cytophagales</taxon>
        <taxon>Cytophagaceae</taxon>
        <taxon>Siphonobacter</taxon>
    </lineage>
</organism>
<feature type="transmembrane region" description="Helical" evidence="2">
    <location>
        <begin position="342"/>
        <end position="363"/>
    </location>
</feature>
<protein>
    <submittedName>
        <fullName evidence="3">Uncharacterized iron-regulated membrane protein</fullName>
    </submittedName>
</protein>
<feature type="transmembrane region" description="Helical" evidence="2">
    <location>
        <begin position="139"/>
        <end position="160"/>
    </location>
</feature>
<dbReference type="AlphaFoldDB" id="A0A1G9PKS3"/>
<accession>A0A1G9PKS3</accession>
<name>A0A1G9PKS3_9BACT</name>
<dbReference type="RefSeq" id="WP_093201770.1">
    <property type="nucleotide sequence ID" value="NZ_FNGS01000004.1"/>
</dbReference>
<feature type="compositionally biased region" description="Basic residues" evidence="1">
    <location>
        <begin position="390"/>
        <end position="399"/>
    </location>
</feature>
<dbReference type="PROSITE" id="PS51257">
    <property type="entry name" value="PROKAR_LIPOPROTEIN"/>
    <property type="match status" value="1"/>
</dbReference>
<proteinExistence type="predicted"/>
<keyword evidence="2" id="KW-0472">Membrane</keyword>
<gene>
    <name evidence="3" type="ORF">SAMN04488090_2222</name>
</gene>
<evidence type="ECO:0000313" key="4">
    <source>
        <dbReference type="Proteomes" id="UP000198901"/>
    </source>
</evidence>
<dbReference type="Pfam" id="PF03929">
    <property type="entry name" value="PepSY_TM"/>
    <property type="match status" value="1"/>
</dbReference>
<sequence>MTARKLIGQVHLWLGLASGLIVVIVSLTGCLYVFEKEIREWTEPYQFVEVRQESLLPPSRLRQVAEPHFNGKAAKAVMYRKAGLSATVSYFDKESYLLAFVDPYTGKLLKVKDMNRDFFRVVLQGHYYLWLPPEIGHPVVASATLVFVILLISGLVLWWPKNLNKTNRDKSFFVKWKASFKRVNYDLHNVLGFYVLFIALIIAFTGLVWGFEWFAKSAYWVTSGGKSMPVVKPALSDTTLTAGAQPADQLWRRLTGGAQLQEGYISLSVPVKPKDVIRVDQNPEWGTYYKRQIRAYDQSSLADITPSSSFSETFEKAETADKIKRMNYDIHVGAILGLPGKILAFFASLICATLPVTGFYIWWGRRKKKKPATGAHRAHRPGQARPGSRPLRRPVLKDA</sequence>
<keyword evidence="4" id="KW-1185">Reference proteome</keyword>
<dbReference type="PANTHER" id="PTHR34219:SF3">
    <property type="entry name" value="BLL7967 PROTEIN"/>
    <property type="match status" value="1"/>
</dbReference>
<keyword evidence="2" id="KW-1133">Transmembrane helix</keyword>
<feature type="region of interest" description="Disordered" evidence="1">
    <location>
        <begin position="371"/>
        <end position="399"/>
    </location>
</feature>
<dbReference type="Proteomes" id="UP000198901">
    <property type="component" value="Unassembled WGS sequence"/>
</dbReference>
<reference evidence="3 4" key="1">
    <citation type="submission" date="2016-10" db="EMBL/GenBank/DDBJ databases">
        <authorList>
            <person name="de Groot N.N."/>
        </authorList>
    </citation>
    <scope>NUCLEOTIDE SEQUENCE [LARGE SCALE GENOMIC DNA]</scope>
    <source>
        <strain evidence="3 4">DSM 21668</strain>
    </source>
</reference>
<feature type="compositionally biased region" description="Basic residues" evidence="1">
    <location>
        <begin position="371"/>
        <end position="382"/>
    </location>
</feature>
<keyword evidence="2" id="KW-0812">Transmembrane</keyword>
<evidence type="ECO:0000256" key="1">
    <source>
        <dbReference type="SAM" id="MobiDB-lite"/>
    </source>
</evidence>
<dbReference type="EMBL" id="FNGS01000004">
    <property type="protein sequence ID" value="SDL99390.1"/>
    <property type="molecule type" value="Genomic_DNA"/>
</dbReference>